<feature type="transmembrane region" description="Helical" evidence="2">
    <location>
        <begin position="324"/>
        <end position="342"/>
    </location>
</feature>
<keyword evidence="2" id="KW-0812">Transmembrane</keyword>
<evidence type="ECO:0000256" key="2">
    <source>
        <dbReference type="SAM" id="Phobius"/>
    </source>
</evidence>
<feature type="compositionally biased region" description="Pro residues" evidence="1">
    <location>
        <begin position="17"/>
        <end position="27"/>
    </location>
</feature>
<keyword evidence="2" id="KW-1133">Transmembrane helix</keyword>
<proteinExistence type="predicted"/>
<organism evidence="3 4">
    <name type="scientific">Trichogramma kaykai</name>
    <dbReference type="NCBI Taxonomy" id="54128"/>
    <lineage>
        <taxon>Eukaryota</taxon>
        <taxon>Metazoa</taxon>
        <taxon>Ecdysozoa</taxon>
        <taxon>Arthropoda</taxon>
        <taxon>Hexapoda</taxon>
        <taxon>Insecta</taxon>
        <taxon>Pterygota</taxon>
        <taxon>Neoptera</taxon>
        <taxon>Endopterygota</taxon>
        <taxon>Hymenoptera</taxon>
        <taxon>Apocrita</taxon>
        <taxon>Proctotrupomorpha</taxon>
        <taxon>Chalcidoidea</taxon>
        <taxon>Trichogrammatidae</taxon>
        <taxon>Trichogramma</taxon>
    </lineage>
</organism>
<evidence type="ECO:0000313" key="3">
    <source>
        <dbReference type="EMBL" id="KAL3401898.1"/>
    </source>
</evidence>
<dbReference type="EMBL" id="JBJJXI010000042">
    <property type="protein sequence ID" value="KAL3401898.1"/>
    <property type="molecule type" value="Genomic_DNA"/>
</dbReference>
<feature type="region of interest" description="Disordered" evidence="1">
    <location>
        <begin position="1"/>
        <end position="34"/>
    </location>
</feature>
<evidence type="ECO:0000256" key="1">
    <source>
        <dbReference type="SAM" id="MobiDB-lite"/>
    </source>
</evidence>
<reference evidence="3 4" key="1">
    <citation type="journal article" date="2024" name="bioRxiv">
        <title>A reference genome for Trichogramma kaykai: A tiny desert-dwelling parasitoid wasp with competing sex-ratio distorters.</title>
        <authorList>
            <person name="Culotta J."/>
            <person name="Lindsey A.R."/>
        </authorList>
    </citation>
    <scope>NUCLEOTIDE SEQUENCE [LARGE SCALE GENOMIC DNA]</scope>
    <source>
        <strain evidence="3 4">KSX58</strain>
    </source>
</reference>
<gene>
    <name evidence="3" type="ORF">TKK_005047</name>
</gene>
<comment type="caution">
    <text evidence="3">The sequence shown here is derived from an EMBL/GenBank/DDBJ whole genome shotgun (WGS) entry which is preliminary data.</text>
</comment>
<protein>
    <submittedName>
        <fullName evidence="3">Uncharacterized protein</fullName>
    </submittedName>
</protein>
<keyword evidence="2" id="KW-0472">Membrane</keyword>
<name>A0ABD2XA16_9HYME</name>
<dbReference type="AlphaFoldDB" id="A0ABD2XA16"/>
<accession>A0ABD2XA16</accession>
<dbReference type="Proteomes" id="UP001627154">
    <property type="component" value="Unassembled WGS sequence"/>
</dbReference>
<sequence length="357" mass="41048">MEYSQYRADHIAAEPEASPPQKAPPKSAPLAIGNQKLKDPIIRLDAFRKESIPKKQQTELVSVKSAMKNLPPASCESQQRDWPRSIIYKDDDICVSTMKDETVKGVIDIDSYLIMSTIIRSFNDMAVFTILNEKLFYKDCENVKALKVLADHVSKMKTNKKLYGGLQFVEGHLANYGDDQIHVVFAVDERAMNHNRTLPNYMKFYVNKVVIPAIKSLPKNTETILRFNDTKPKIHVFHSEIEAFEKELEKRTRGYINGDQWLLQIFFYKAHHNMKSNKSIGLKEIQQSIKKDPHDILFIQVHTGCVISHEHDCVLFDYDRIREVSFFGLLGLLGGGCWLLMWKISIPDFPEQGHLPK</sequence>
<keyword evidence="4" id="KW-1185">Reference proteome</keyword>
<evidence type="ECO:0000313" key="4">
    <source>
        <dbReference type="Proteomes" id="UP001627154"/>
    </source>
</evidence>